<feature type="transmembrane region" description="Helical" evidence="1">
    <location>
        <begin position="149"/>
        <end position="169"/>
    </location>
</feature>
<feature type="transmembrane region" description="Helical" evidence="1">
    <location>
        <begin position="253"/>
        <end position="271"/>
    </location>
</feature>
<accession>A0A0G0WCC2</accession>
<feature type="transmembrane region" description="Helical" evidence="1">
    <location>
        <begin position="32"/>
        <end position="52"/>
    </location>
</feature>
<feature type="transmembrane region" description="Helical" evidence="1">
    <location>
        <begin position="64"/>
        <end position="83"/>
    </location>
</feature>
<keyword evidence="1" id="KW-0812">Transmembrane</keyword>
<evidence type="ECO:0000256" key="1">
    <source>
        <dbReference type="SAM" id="Phobius"/>
    </source>
</evidence>
<protein>
    <submittedName>
        <fullName evidence="2">Uncharacterized protein</fullName>
    </submittedName>
</protein>
<feature type="transmembrane region" description="Helical" evidence="1">
    <location>
        <begin position="214"/>
        <end position="241"/>
    </location>
</feature>
<name>A0A0G0WCC2_UNCC2</name>
<keyword evidence="1" id="KW-0472">Membrane</keyword>
<reference evidence="2 3" key="1">
    <citation type="journal article" date="2015" name="Nature">
        <title>rRNA introns, odd ribosomes, and small enigmatic genomes across a large radiation of phyla.</title>
        <authorList>
            <person name="Brown C.T."/>
            <person name="Hug L.A."/>
            <person name="Thomas B.C."/>
            <person name="Sharon I."/>
            <person name="Castelle C.J."/>
            <person name="Singh A."/>
            <person name="Wilkins M.J."/>
            <person name="Williams K.H."/>
            <person name="Banfield J.F."/>
        </authorList>
    </citation>
    <scope>NUCLEOTIDE SEQUENCE [LARGE SCALE GENOMIC DNA]</scope>
</reference>
<dbReference type="EMBL" id="LCBL01000001">
    <property type="protein sequence ID" value="KKS09692.1"/>
    <property type="molecule type" value="Genomic_DNA"/>
</dbReference>
<comment type="caution">
    <text evidence="2">The sequence shown here is derived from an EMBL/GenBank/DDBJ whole genome shotgun (WGS) entry which is preliminary data.</text>
</comment>
<sequence>MNQKIKLFTSFASSVLLLLASFYPSSSSTRLFWYYLLVALLVNVVAVLFIAGPKLQDLKQKWDFFILPILLSIGIFFFVTYYPSKILQILISLFFGSALFFVYNSLSACRDKKLALPIFYRNLLTILSLGTIFLMSGIIYNFYLYWELPVYYLILPHFIVVFGINHFLTKHMLVAPSVYSHLYNLIMSLIILEVSWVLSFWSVNYPAPPEKISFSYLGIPVASIIILIVYYCIWGMVYYLIEGRLTKKVIYEYLSVGAITLILILLTTKWLPIV</sequence>
<feature type="transmembrane region" description="Helical" evidence="1">
    <location>
        <begin position="89"/>
        <end position="106"/>
    </location>
</feature>
<evidence type="ECO:0000313" key="3">
    <source>
        <dbReference type="Proteomes" id="UP000033869"/>
    </source>
</evidence>
<organism evidence="2 3">
    <name type="scientific">candidate division CPR2 bacterium GW2011_GWC1_41_48</name>
    <dbReference type="NCBI Taxonomy" id="1618344"/>
    <lineage>
        <taxon>Bacteria</taxon>
        <taxon>Bacteria division CPR2</taxon>
    </lineage>
</organism>
<feature type="transmembrane region" description="Helical" evidence="1">
    <location>
        <begin position="118"/>
        <end position="143"/>
    </location>
</feature>
<dbReference type="Proteomes" id="UP000033869">
    <property type="component" value="Unassembled WGS sequence"/>
</dbReference>
<feature type="transmembrane region" description="Helical" evidence="1">
    <location>
        <begin position="181"/>
        <end position="202"/>
    </location>
</feature>
<gene>
    <name evidence="2" type="ORF">UU65_C0001G0097</name>
</gene>
<evidence type="ECO:0000313" key="2">
    <source>
        <dbReference type="EMBL" id="KKS09692.1"/>
    </source>
</evidence>
<proteinExistence type="predicted"/>
<keyword evidence="1" id="KW-1133">Transmembrane helix</keyword>
<dbReference type="AlphaFoldDB" id="A0A0G0WCC2"/>